<organism evidence="3 4">
    <name type="scientific">Aspergillus sydowii CBS 593.65</name>
    <dbReference type="NCBI Taxonomy" id="1036612"/>
    <lineage>
        <taxon>Eukaryota</taxon>
        <taxon>Fungi</taxon>
        <taxon>Dikarya</taxon>
        <taxon>Ascomycota</taxon>
        <taxon>Pezizomycotina</taxon>
        <taxon>Eurotiomycetes</taxon>
        <taxon>Eurotiomycetidae</taxon>
        <taxon>Eurotiales</taxon>
        <taxon>Aspergillaceae</taxon>
        <taxon>Aspergillus</taxon>
        <taxon>Aspergillus subgen. Nidulantes</taxon>
    </lineage>
</organism>
<evidence type="ECO:0000313" key="4">
    <source>
        <dbReference type="Proteomes" id="UP000184356"/>
    </source>
</evidence>
<dbReference type="VEuPathDB" id="FungiDB:ASPSYDRAFT_26099"/>
<dbReference type="Gene3D" id="2.20.70.10">
    <property type="match status" value="1"/>
</dbReference>
<gene>
    <name evidence="3" type="ORF">ASPSYDRAFT_26099</name>
</gene>
<sequence length="106" mass="12471">MPSAPQSTPPPLPEGWVQEWDEDNQRAYFVETRTGAVQWRYPGDLGQSEKEREREREMDSESEKYNFHPSPRPLMFQDVYQECNTNTTSRPKKDSWRDDATNTSSK</sequence>
<dbReference type="PROSITE" id="PS50020">
    <property type="entry name" value="WW_DOMAIN_2"/>
    <property type="match status" value="1"/>
</dbReference>
<dbReference type="OrthoDB" id="2367685at2759"/>
<dbReference type="InterPro" id="IPR001202">
    <property type="entry name" value="WW_dom"/>
</dbReference>
<reference evidence="4" key="1">
    <citation type="journal article" date="2017" name="Genome Biol.">
        <title>Comparative genomics reveals high biological diversity and specific adaptations in the industrially and medically important fungal genus Aspergillus.</title>
        <authorList>
            <person name="de Vries R.P."/>
            <person name="Riley R."/>
            <person name="Wiebenga A."/>
            <person name="Aguilar-Osorio G."/>
            <person name="Amillis S."/>
            <person name="Uchima C.A."/>
            <person name="Anderluh G."/>
            <person name="Asadollahi M."/>
            <person name="Askin M."/>
            <person name="Barry K."/>
            <person name="Battaglia E."/>
            <person name="Bayram O."/>
            <person name="Benocci T."/>
            <person name="Braus-Stromeyer S.A."/>
            <person name="Caldana C."/>
            <person name="Canovas D."/>
            <person name="Cerqueira G.C."/>
            <person name="Chen F."/>
            <person name="Chen W."/>
            <person name="Choi C."/>
            <person name="Clum A."/>
            <person name="Dos Santos R.A."/>
            <person name="Damasio A.R."/>
            <person name="Diallinas G."/>
            <person name="Emri T."/>
            <person name="Fekete E."/>
            <person name="Flipphi M."/>
            <person name="Freyberg S."/>
            <person name="Gallo A."/>
            <person name="Gournas C."/>
            <person name="Habgood R."/>
            <person name="Hainaut M."/>
            <person name="Harispe M.L."/>
            <person name="Henrissat B."/>
            <person name="Hilden K.S."/>
            <person name="Hope R."/>
            <person name="Hossain A."/>
            <person name="Karabika E."/>
            <person name="Karaffa L."/>
            <person name="Karanyi Z."/>
            <person name="Krasevec N."/>
            <person name="Kuo A."/>
            <person name="Kusch H."/>
            <person name="LaButti K."/>
            <person name="Lagendijk E.L."/>
            <person name="Lapidus A."/>
            <person name="Levasseur A."/>
            <person name="Lindquist E."/>
            <person name="Lipzen A."/>
            <person name="Logrieco A.F."/>
            <person name="MacCabe A."/>
            <person name="Maekelae M.R."/>
            <person name="Malavazi I."/>
            <person name="Melin P."/>
            <person name="Meyer V."/>
            <person name="Mielnichuk N."/>
            <person name="Miskei M."/>
            <person name="Molnar A.P."/>
            <person name="Mule G."/>
            <person name="Ngan C.Y."/>
            <person name="Orejas M."/>
            <person name="Orosz E."/>
            <person name="Ouedraogo J.P."/>
            <person name="Overkamp K.M."/>
            <person name="Park H.-S."/>
            <person name="Perrone G."/>
            <person name="Piumi F."/>
            <person name="Punt P.J."/>
            <person name="Ram A.F."/>
            <person name="Ramon A."/>
            <person name="Rauscher S."/>
            <person name="Record E."/>
            <person name="Riano-Pachon D.M."/>
            <person name="Robert V."/>
            <person name="Roehrig J."/>
            <person name="Ruller R."/>
            <person name="Salamov A."/>
            <person name="Salih N.S."/>
            <person name="Samson R.A."/>
            <person name="Sandor E."/>
            <person name="Sanguinetti M."/>
            <person name="Schuetze T."/>
            <person name="Sepcic K."/>
            <person name="Shelest E."/>
            <person name="Sherlock G."/>
            <person name="Sophianopoulou V."/>
            <person name="Squina F.M."/>
            <person name="Sun H."/>
            <person name="Susca A."/>
            <person name="Todd R.B."/>
            <person name="Tsang A."/>
            <person name="Unkles S.E."/>
            <person name="van de Wiele N."/>
            <person name="van Rossen-Uffink D."/>
            <person name="Oliveira J.V."/>
            <person name="Vesth T.C."/>
            <person name="Visser J."/>
            <person name="Yu J.-H."/>
            <person name="Zhou M."/>
            <person name="Andersen M.R."/>
            <person name="Archer D.B."/>
            <person name="Baker S.E."/>
            <person name="Benoit I."/>
            <person name="Brakhage A.A."/>
            <person name="Braus G.H."/>
            <person name="Fischer R."/>
            <person name="Frisvad J.C."/>
            <person name="Goldman G.H."/>
            <person name="Houbraken J."/>
            <person name="Oakley B."/>
            <person name="Pocsi I."/>
            <person name="Scazzocchio C."/>
            <person name="Seiboth B."/>
            <person name="vanKuyk P.A."/>
            <person name="Wortman J."/>
            <person name="Dyer P.S."/>
            <person name="Grigoriev I.V."/>
        </authorList>
    </citation>
    <scope>NUCLEOTIDE SEQUENCE [LARGE SCALE GENOMIC DNA]</scope>
    <source>
        <strain evidence="4">CBS 593.65</strain>
    </source>
</reference>
<evidence type="ECO:0000256" key="1">
    <source>
        <dbReference type="SAM" id="MobiDB-lite"/>
    </source>
</evidence>
<dbReference type="SMART" id="SM00456">
    <property type="entry name" value="WW"/>
    <property type="match status" value="1"/>
</dbReference>
<accession>A0A1L9TXG1</accession>
<protein>
    <recommendedName>
        <fullName evidence="2">WW domain-containing protein</fullName>
    </recommendedName>
</protein>
<feature type="region of interest" description="Disordered" evidence="1">
    <location>
        <begin position="40"/>
        <end position="106"/>
    </location>
</feature>
<dbReference type="GeneID" id="63760319"/>
<dbReference type="Pfam" id="PF00397">
    <property type="entry name" value="WW"/>
    <property type="match status" value="1"/>
</dbReference>
<keyword evidence="4" id="KW-1185">Reference proteome</keyword>
<dbReference type="EMBL" id="KV878582">
    <property type="protein sequence ID" value="OJJ64072.1"/>
    <property type="molecule type" value="Genomic_DNA"/>
</dbReference>
<dbReference type="InterPro" id="IPR036020">
    <property type="entry name" value="WW_dom_sf"/>
</dbReference>
<dbReference type="AlphaFoldDB" id="A0A1L9TXG1"/>
<proteinExistence type="predicted"/>
<dbReference type="RefSeq" id="XP_040707878.1">
    <property type="nucleotide sequence ID" value="XM_040844246.1"/>
</dbReference>
<dbReference type="Proteomes" id="UP000184356">
    <property type="component" value="Unassembled WGS sequence"/>
</dbReference>
<dbReference type="SUPFAM" id="SSF51045">
    <property type="entry name" value="WW domain"/>
    <property type="match status" value="1"/>
</dbReference>
<name>A0A1L9TXG1_9EURO</name>
<feature type="domain" description="WW" evidence="2">
    <location>
        <begin position="10"/>
        <end position="44"/>
    </location>
</feature>
<evidence type="ECO:0000313" key="3">
    <source>
        <dbReference type="EMBL" id="OJJ64072.1"/>
    </source>
</evidence>
<evidence type="ECO:0000259" key="2">
    <source>
        <dbReference type="PROSITE" id="PS50020"/>
    </source>
</evidence>
<feature type="compositionally biased region" description="Basic and acidic residues" evidence="1">
    <location>
        <begin position="47"/>
        <end position="66"/>
    </location>
</feature>
<feature type="compositionally biased region" description="Basic and acidic residues" evidence="1">
    <location>
        <begin position="91"/>
        <end position="100"/>
    </location>
</feature>